<dbReference type="Gene3D" id="1.10.20.10">
    <property type="entry name" value="Histone, subunit A"/>
    <property type="match status" value="1"/>
</dbReference>
<dbReference type="EMBL" id="VJMJ01000003">
    <property type="protein sequence ID" value="KAF0745006.1"/>
    <property type="molecule type" value="Genomic_DNA"/>
</dbReference>
<evidence type="ECO:0000256" key="2">
    <source>
        <dbReference type="ARBA" id="ARBA00023015"/>
    </source>
</evidence>
<dbReference type="Proteomes" id="UP000481153">
    <property type="component" value="Unassembled WGS sequence"/>
</dbReference>
<gene>
    <name evidence="7" type="ORF">Ae201684_000587</name>
</gene>
<keyword evidence="2" id="KW-0805">Transcription regulation</keyword>
<dbReference type="PANTHER" id="PTHR11064">
    <property type="entry name" value="CCAAT-BINDING TRANSCRIPTION FACTOR-RELATED"/>
    <property type="match status" value="1"/>
</dbReference>
<evidence type="ECO:0000313" key="8">
    <source>
        <dbReference type="Proteomes" id="UP000481153"/>
    </source>
</evidence>
<dbReference type="Pfam" id="PF00808">
    <property type="entry name" value="CBFD_NFYB_HMF"/>
    <property type="match status" value="1"/>
</dbReference>
<feature type="region of interest" description="Disordered" evidence="5">
    <location>
        <begin position="75"/>
        <end position="94"/>
    </location>
</feature>
<evidence type="ECO:0000256" key="4">
    <source>
        <dbReference type="ARBA" id="ARBA00023163"/>
    </source>
</evidence>
<dbReference type="SUPFAM" id="SSF47113">
    <property type="entry name" value="Histone-fold"/>
    <property type="match status" value="1"/>
</dbReference>
<feature type="domain" description="Transcription factor CBF/NF-Y/archaeal histone" evidence="6">
    <location>
        <begin position="408"/>
        <end position="475"/>
    </location>
</feature>
<comment type="caution">
    <text evidence="7">The sequence shown here is derived from an EMBL/GenBank/DDBJ whole genome shotgun (WGS) entry which is preliminary data.</text>
</comment>
<keyword evidence="3" id="KW-0238">DNA-binding</keyword>
<dbReference type="InterPro" id="IPR003958">
    <property type="entry name" value="CBFA_NFYB_domain"/>
</dbReference>
<keyword evidence="8" id="KW-1185">Reference proteome</keyword>
<dbReference type="GO" id="GO:0046982">
    <property type="term" value="F:protein heterodimerization activity"/>
    <property type="evidence" value="ECO:0007669"/>
    <property type="project" value="InterPro"/>
</dbReference>
<protein>
    <recommendedName>
        <fullName evidence="6">Transcription factor CBF/NF-Y/archaeal histone domain-containing protein</fullName>
    </recommendedName>
</protein>
<dbReference type="VEuPathDB" id="FungiDB:AeMF1_014749"/>
<feature type="compositionally biased region" description="Pro residues" evidence="5">
    <location>
        <begin position="538"/>
        <end position="570"/>
    </location>
</feature>
<dbReference type="InterPro" id="IPR027113">
    <property type="entry name" value="Transc_fact_NFYB/HAP3"/>
</dbReference>
<feature type="compositionally biased region" description="Polar residues" evidence="5">
    <location>
        <begin position="27"/>
        <end position="41"/>
    </location>
</feature>
<dbReference type="PANTHER" id="PTHR11064:SF9">
    <property type="entry name" value="NUCLEAR TRANSCRIPTION FACTOR Y SUBUNIT BETA"/>
    <property type="match status" value="1"/>
</dbReference>
<dbReference type="GO" id="GO:0016602">
    <property type="term" value="C:CCAAT-binding factor complex"/>
    <property type="evidence" value="ECO:0007669"/>
    <property type="project" value="InterPro"/>
</dbReference>
<dbReference type="InterPro" id="IPR009072">
    <property type="entry name" value="Histone-fold"/>
</dbReference>
<feature type="region of interest" description="Disordered" evidence="5">
    <location>
        <begin position="502"/>
        <end position="570"/>
    </location>
</feature>
<evidence type="ECO:0000313" key="7">
    <source>
        <dbReference type="EMBL" id="KAF0745006.1"/>
    </source>
</evidence>
<evidence type="ECO:0000256" key="3">
    <source>
        <dbReference type="ARBA" id="ARBA00023125"/>
    </source>
</evidence>
<accession>A0A6G0XWZ2</accession>
<feature type="region of interest" description="Disordered" evidence="5">
    <location>
        <begin position="309"/>
        <end position="335"/>
    </location>
</feature>
<organism evidence="7 8">
    <name type="scientific">Aphanomyces euteiches</name>
    <dbReference type="NCBI Taxonomy" id="100861"/>
    <lineage>
        <taxon>Eukaryota</taxon>
        <taxon>Sar</taxon>
        <taxon>Stramenopiles</taxon>
        <taxon>Oomycota</taxon>
        <taxon>Saprolegniomycetes</taxon>
        <taxon>Saprolegniales</taxon>
        <taxon>Verrucalvaceae</taxon>
        <taxon>Aphanomyces</taxon>
    </lineage>
</organism>
<evidence type="ECO:0000256" key="1">
    <source>
        <dbReference type="ARBA" id="ARBA00009053"/>
    </source>
</evidence>
<name>A0A6G0XWZ2_9STRA</name>
<evidence type="ECO:0000259" key="6">
    <source>
        <dbReference type="Pfam" id="PF00808"/>
    </source>
</evidence>
<reference evidence="7 8" key="1">
    <citation type="submission" date="2019-07" db="EMBL/GenBank/DDBJ databases">
        <title>Genomics analysis of Aphanomyces spp. identifies a new class of oomycete effector associated with host adaptation.</title>
        <authorList>
            <person name="Gaulin E."/>
        </authorList>
    </citation>
    <scope>NUCLEOTIDE SEQUENCE [LARGE SCALE GENOMIC DNA]</scope>
    <source>
        <strain evidence="7 8">ATCC 201684</strain>
    </source>
</reference>
<feature type="compositionally biased region" description="Polar residues" evidence="5">
    <location>
        <begin position="310"/>
        <end position="328"/>
    </location>
</feature>
<dbReference type="AlphaFoldDB" id="A0A6G0XWZ2"/>
<dbReference type="GO" id="GO:0000978">
    <property type="term" value="F:RNA polymerase II cis-regulatory region sequence-specific DNA binding"/>
    <property type="evidence" value="ECO:0007669"/>
    <property type="project" value="TreeGrafter"/>
</dbReference>
<keyword evidence="4" id="KW-0804">Transcription</keyword>
<dbReference type="GO" id="GO:0001228">
    <property type="term" value="F:DNA-binding transcription activator activity, RNA polymerase II-specific"/>
    <property type="evidence" value="ECO:0007669"/>
    <property type="project" value="InterPro"/>
</dbReference>
<sequence>MESTNMTVKPVSPIRAKSPASLPIRNNGLQNSAVPKQQEGPSRQVAAAALYRNTNGKNRPNESSAGQLPHNQAAKNANQPLQNGPVLSTSRQGPHALTVHVPTQSQVQNACVSNGGGMVSSNRTGELDETVGAAAKSPSLGTITFNGSFEDECKSMLLKLLFSFHQASTPDEVVHALNSLFAWIKTQTYNPSPTSKPESLPSPPKSLISLPLLRHAKNEFIQCAQIKQRRQPSVWTTAVSQTYATILQHLLLSIQSQTQLQNQAQRLQQQQVQLQKQQHATPGPALQHQLQRELIQQQIQQRMQQNISQAHAQFSRLQQHRQPSSPMKSSPPALQKNATMPIDVKSRQVAKPITASPRPKDCLLSPSGGALPVPSPVLSLALPSQDFYVDMTLRTAKTVPSGDDDQLYLPQRNISKVMRTALPNDSKIKIDDDAKELMQECVTEFILYLVSESRDQSVVHTRNKASLTGQDAIKAMYNLGFTTYGDLLTIYNEKITAVQREVSKSKSEKRMAKKGLMQPPITPQTPSQPQTPVAIQPQPTPQAPIPSPALPLLQPAPPAALVMPHPPETM</sequence>
<feature type="compositionally biased region" description="Low complexity" evidence="5">
    <location>
        <begin position="524"/>
        <end position="537"/>
    </location>
</feature>
<feature type="region of interest" description="Disordered" evidence="5">
    <location>
        <begin position="1"/>
        <end position="45"/>
    </location>
</feature>
<proteinExistence type="inferred from homology"/>
<evidence type="ECO:0000256" key="5">
    <source>
        <dbReference type="SAM" id="MobiDB-lite"/>
    </source>
</evidence>
<feature type="compositionally biased region" description="Polar residues" evidence="5">
    <location>
        <begin position="75"/>
        <end position="92"/>
    </location>
</feature>
<comment type="similarity">
    <text evidence="1">Belongs to the NFYB/HAP3 subunit family.</text>
</comment>